<evidence type="ECO:0000256" key="1">
    <source>
        <dbReference type="ARBA" id="ARBA00004123"/>
    </source>
</evidence>
<evidence type="ECO:0000259" key="7">
    <source>
        <dbReference type="PROSITE" id="PS51369"/>
    </source>
</evidence>
<feature type="region of interest" description="Disordered" evidence="6">
    <location>
        <begin position="167"/>
        <end position="221"/>
    </location>
</feature>
<evidence type="ECO:0000256" key="6">
    <source>
        <dbReference type="SAM" id="MobiDB-lite"/>
    </source>
</evidence>
<dbReference type="InterPro" id="IPR005333">
    <property type="entry name" value="Transcription_factor_TCP"/>
</dbReference>
<protein>
    <submittedName>
        <fullName evidence="8">Transcription factor TCP subgroup</fullName>
    </submittedName>
</protein>
<organism evidence="8 9">
    <name type="scientific">Dillenia turbinata</name>
    <dbReference type="NCBI Taxonomy" id="194707"/>
    <lineage>
        <taxon>Eukaryota</taxon>
        <taxon>Viridiplantae</taxon>
        <taxon>Streptophyta</taxon>
        <taxon>Embryophyta</taxon>
        <taxon>Tracheophyta</taxon>
        <taxon>Spermatophyta</taxon>
        <taxon>Magnoliopsida</taxon>
        <taxon>eudicotyledons</taxon>
        <taxon>Gunneridae</taxon>
        <taxon>Pentapetalae</taxon>
        <taxon>Dilleniales</taxon>
        <taxon>Dilleniaceae</taxon>
        <taxon>Dillenia</taxon>
    </lineage>
</organism>
<dbReference type="GO" id="GO:0003700">
    <property type="term" value="F:DNA-binding transcription factor activity"/>
    <property type="evidence" value="ECO:0007669"/>
    <property type="project" value="InterPro"/>
</dbReference>
<dbReference type="InterPro" id="IPR017887">
    <property type="entry name" value="TF_TCP_subgr"/>
</dbReference>
<dbReference type="Pfam" id="PF03634">
    <property type="entry name" value="TCP"/>
    <property type="match status" value="1"/>
</dbReference>
<sequence>MITNSREEDFPTKQVANTSDIKSTILKPSSSSSTWLRLKDPRIVRVSRAFGGKDRHSKVRTARGLRDRRVRLSVPTAIQLYDLQERLGLNQPSKVVDWLLNAAKHEIDELPPLQMPPGSFAQNLGSTLASSEKGVRINPSTINWERDATKISKPSFWSSDSPFLKAQRKEVARDDDQLVGEKDQTNEDQPKQEEQGGTGAIQISSNNFLGKSASHASIPDY</sequence>
<evidence type="ECO:0000256" key="4">
    <source>
        <dbReference type="ARBA" id="ARBA00023163"/>
    </source>
</evidence>
<proteinExistence type="predicted"/>
<dbReference type="AlphaFoldDB" id="A0AAN8VDZ1"/>
<dbReference type="GO" id="GO:0043565">
    <property type="term" value="F:sequence-specific DNA binding"/>
    <property type="evidence" value="ECO:0007669"/>
    <property type="project" value="TreeGrafter"/>
</dbReference>
<dbReference type="Proteomes" id="UP001370490">
    <property type="component" value="Unassembled WGS sequence"/>
</dbReference>
<reference evidence="8 9" key="1">
    <citation type="submission" date="2023-12" db="EMBL/GenBank/DDBJ databases">
        <title>A high-quality genome assembly for Dillenia turbinata (Dilleniales).</title>
        <authorList>
            <person name="Chanderbali A."/>
        </authorList>
    </citation>
    <scope>NUCLEOTIDE SEQUENCE [LARGE SCALE GENOMIC DNA]</scope>
    <source>
        <strain evidence="8">LSX21</strain>
        <tissue evidence="8">Leaf</tissue>
    </source>
</reference>
<accession>A0AAN8VDZ1</accession>
<evidence type="ECO:0000256" key="5">
    <source>
        <dbReference type="ARBA" id="ARBA00023242"/>
    </source>
</evidence>
<evidence type="ECO:0000256" key="2">
    <source>
        <dbReference type="ARBA" id="ARBA00023015"/>
    </source>
</evidence>
<evidence type="ECO:0000256" key="3">
    <source>
        <dbReference type="ARBA" id="ARBA00023125"/>
    </source>
</evidence>
<gene>
    <name evidence="8" type="ORF">RJ641_006682</name>
</gene>
<name>A0AAN8VDZ1_9MAGN</name>
<evidence type="ECO:0000313" key="8">
    <source>
        <dbReference type="EMBL" id="KAK6928091.1"/>
    </source>
</evidence>
<feature type="compositionally biased region" description="Basic and acidic residues" evidence="6">
    <location>
        <begin position="167"/>
        <end position="194"/>
    </location>
</feature>
<keyword evidence="3" id="KW-0238">DNA-binding</keyword>
<keyword evidence="4" id="KW-0804">Transcription</keyword>
<comment type="caution">
    <text evidence="8">The sequence shown here is derived from an EMBL/GenBank/DDBJ whole genome shotgun (WGS) entry which is preliminary data.</text>
</comment>
<dbReference type="PROSITE" id="PS51369">
    <property type="entry name" value="TCP"/>
    <property type="match status" value="1"/>
</dbReference>
<dbReference type="EMBL" id="JBAMMX010000014">
    <property type="protein sequence ID" value="KAK6928091.1"/>
    <property type="molecule type" value="Genomic_DNA"/>
</dbReference>
<dbReference type="PANTHER" id="PTHR31072:SF147">
    <property type="entry name" value="TRANSCRIPTION FACTOR TCP13"/>
    <property type="match status" value="1"/>
</dbReference>
<keyword evidence="2" id="KW-0805">Transcription regulation</keyword>
<keyword evidence="5" id="KW-0539">Nucleus</keyword>
<dbReference type="GO" id="GO:0005634">
    <property type="term" value="C:nucleus"/>
    <property type="evidence" value="ECO:0007669"/>
    <property type="project" value="UniProtKB-SubCell"/>
</dbReference>
<dbReference type="PANTHER" id="PTHR31072">
    <property type="entry name" value="TRANSCRIPTION FACTOR TCP4-RELATED"/>
    <property type="match status" value="1"/>
</dbReference>
<feature type="domain" description="TCP" evidence="7">
    <location>
        <begin position="52"/>
        <end position="110"/>
    </location>
</feature>
<keyword evidence="9" id="KW-1185">Reference proteome</keyword>
<evidence type="ECO:0000313" key="9">
    <source>
        <dbReference type="Proteomes" id="UP001370490"/>
    </source>
</evidence>
<comment type="subcellular location">
    <subcellularLocation>
        <location evidence="1">Nucleus</location>
    </subcellularLocation>
</comment>